<keyword evidence="6" id="KW-1185">Reference proteome</keyword>
<dbReference type="Pfam" id="PF00135">
    <property type="entry name" value="COesterase"/>
    <property type="match status" value="1"/>
</dbReference>
<keyword evidence="3" id="KW-0732">Signal</keyword>
<dbReference type="EMBL" id="PDLM01000003">
    <property type="protein sequence ID" value="RDW82624.1"/>
    <property type="molecule type" value="Genomic_DNA"/>
</dbReference>
<keyword evidence="2 3" id="KW-0378">Hydrolase</keyword>
<name>A0A3D8S950_9HELO</name>
<dbReference type="SUPFAM" id="SSF53474">
    <property type="entry name" value="alpha/beta-Hydrolases"/>
    <property type="match status" value="1"/>
</dbReference>
<comment type="similarity">
    <text evidence="1 3">Belongs to the type-B carboxylesterase/lipase family.</text>
</comment>
<dbReference type="Gene3D" id="3.40.50.1820">
    <property type="entry name" value="alpha/beta hydrolase"/>
    <property type="match status" value="1"/>
</dbReference>
<dbReference type="PROSITE" id="PS00941">
    <property type="entry name" value="CARBOXYLESTERASE_B_2"/>
    <property type="match status" value="1"/>
</dbReference>
<dbReference type="InterPro" id="IPR019826">
    <property type="entry name" value="Carboxylesterase_B_AS"/>
</dbReference>
<feature type="signal peptide" evidence="3">
    <location>
        <begin position="1"/>
        <end position="24"/>
    </location>
</feature>
<dbReference type="GO" id="GO:0016787">
    <property type="term" value="F:hydrolase activity"/>
    <property type="evidence" value="ECO:0007669"/>
    <property type="project" value="UniProtKB-KW"/>
</dbReference>
<dbReference type="PROSITE" id="PS00122">
    <property type="entry name" value="CARBOXYLESTERASE_B_1"/>
    <property type="match status" value="1"/>
</dbReference>
<evidence type="ECO:0000256" key="1">
    <source>
        <dbReference type="ARBA" id="ARBA00005964"/>
    </source>
</evidence>
<evidence type="ECO:0000259" key="4">
    <source>
        <dbReference type="Pfam" id="PF00135"/>
    </source>
</evidence>
<evidence type="ECO:0000313" key="5">
    <source>
        <dbReference type="EMBL" id="RDW82624.1"/>
    </source>
</evidence>
<evidence type="ECO:0000256" key="3">
    <source>
        <dbReference type="RuleBase" id="RU361235"/>
    </source>
</evidence>
<evidence type="ECO:0000313" key="6">
    <source>
        <dbReference type="Proteomes" id="UP000256645"/>
    </source>
</evidence>
<feature type="domain" description="Carboxylesterase type B" evidence="4">
    <location>
        <begin position="34"/>
        <end position="547"/>
    </location>
</feature>
<dbReference type="PANTHER" id="PTHR11559">
    <property type="entry name" value="CARBOXYLESTERASE"/>
    <property type="match status" value="1"/>
</dbReference>
<dbReference type="AlphaFoldDB" id="A0A3D8S950"/>
<dbReference type="InterPro" id="IPR019819">
    <property type="entry name" value="Carboxylesterase_B_CS"/>
</dbReference>
<dbReference type="OrthoDB" id="408631at2759"/>
<dbReference type="Proteomes" id="UP000256645">
    <property type="component" value="Unassembled WGS sequence"/>
</dbReference>
<dbReference type="PROSITE" id="PS51257">
    <property type="entry name" value="PROKAR_LIPOPROTEIN"/>
    <property type="match status" value="1"/>
</dbReference>
<organism evidence="5 6">
    <name type="scientific">Coleophoma cylindrospora</name>
    <dbReference type="NCBI Taxonomy" id="1849047"/>
    <lineage>
        <taxon>Eukaryota</taxon>
        <taxon>Fungi</taxon>
        <taxon>Dikarya</taxon>
        <taxon>Ascomycota</taxon>
        <taxon>Pezizomycotina</taxon>
        <taxon>Leotiomycetes</taxon>
        <taxon>Helotiales</taxon>
        <taxon>Dermateaceae</taxon>
        <taxon>Coleophoma</taxon>
    </lineage>
</organism>
<dbReference type="EC" id="3.1.1.-" evidence="3"/>
<evidence type="ECO:0000256" key="2">
    <source>
        <dbReference type="ARBA" id="ARBA00022801"/>
    </source>
</evidence>
<dbReference type="InterPro" id="IPR050309">
    <property type="entry name" value="Type-B_Carboxylest/Lipase"/>
</dbReference>
<sequence>MPSPTRLSLLSSAVLAFLASCGSAAAITNYTTVPSVKVKNGTYTGVYLPNFDQDIFLGIPYSYPPVAPFRFLPARPLLNETWAGTRNASNYGHTCPSAYATDLALGYGMSEDCLFLNVVRPSSRPATNLPVLFWIHGGSYQTGASSLPNYNLTYIVERSVEIGSPIVAASVNYRKGPWGLMYGDEIKKEGNENLAIKDVQLALRWVKENIAAFGGDPEKVTIQGESSGSFMVGQLIVAGAGKTEQLFHQSIQESGSASTGTYNTTEWYEPKFQFILNYTNCDSLACLRHLPYETLYPALNGSVSGSWYPVLDPVLFPEHPAKLLSTGQYHRISSIDGVNSDEGTDNAVLGIDDEVGLTAHLTTVGNPVMTPENVATLLNIYSLVNYSDPSPYGIPFDTAVDPVALGLHLGLQYKRQAAIVGDLYYHGTLLHDAELYSENSAPGKPIYVYRFDTLPWNYTSNSFEVFSQLANASSGAGKAYTNSYKGVAHFSETPFVFNNPSFYGPDPSYAALAKQISAFWINFVSYGNPTPAGNGSSVTWEPYYIPVANETAKAKADNDIVGKIMVMRTEERGGCTMGKNDWRLAGREFFVKKYRQVYGE</sequence>
<reference evidence="5 6" key="1">
    <citation type="journal article" date="2018" name="IMA Fungus">
        <title>IMA Genome-F 9: Draft genome sequence of Annulohypoxylon stygium, Aspergillus mulundensis, Berkeleyomyces basicola (syn. Thielaviopsis basicola), Ceratocystis smalleyi, two Cercospora beticola strains, Coleophoma cylindrospora, Fusarium fracticaudum, Phialophora cf. hyalina, and Morchella septimelata.</title>
        <authorList>
            <person name="Wingfield B.D."/>
            <person name="Bills G.F."/>
            <person name="Dong Y."/>
            <person name="Huang W."/>
            <person name="Nel W.J."/>
            <person name="Swalarsk-Parry B.S."/>
            <person name="Vaghefi N."/>
            <person name="Wilken P.M."/>
            <person name="An Z."/>
            <person name="de Beer Z.W."/>
            <person name="De Vos L."/>
            <person name="Chen L."/>
            <person name="Duong T.A."/>
            <person name="Gao Y."/>
            <person name="Hammerbacher A."/>
            <person name="Kikkert J.R."/>
            <person name="Li Y."/>
            <person name="Li H."/>
            <person name="Li K."/>
            <person name="Li Q."/>
            <person name="Liu X."/>
            <person name="Ma X."/>
            <person name="Naidoo K."/>
            <person name="Pethybridge S.J."/>
            <person name="Sun J."/>
            <person name="Steenkamp E.T."/>
            <person name="van der Nest M.A."/>
            <person name="van Wyk S."/>
            <person name="Wingfield M.J."/>
            <person name="Xiong C."/>
            <person name="Yue Q."/>
            <person name="Zhang X."/>
        </authorList>
    </citation>
    <scope>NUCLEOTIDE SEQUENCE [LARGE SCALE GENOMIC DNA]</scope>
    <source>
        <strain evidence="5 6">BP6252</strain>
    </source>
</reference>
<accession>A0A3D8S950</accession>
<gene>
    <name evidence="5" type="ORF">BP6252_03736</name>
</gene>
<proteinExistence type="inferred from homology"/>
<dbReference type="InterPro" id="IPR029058">
    <property type="entry name" value="AB_hydrolase_fold"/>
</dbReference>
<dbReference type="InterPro" id="IPR002018">
    <property type="entry name" value="CarbesteraseB"/>
</dbReference>
<comment type="caution">
    <text evidence="5">The sequence shown here is derived from an EMBL/GenBank/DDBJ whole genome shotgun (WGS) entry which is preliminary data.</text>
</comment>
<feature type="chain" id="PRO_5017497082" description="Carboxylic ester hydrolase" evidence="3">
    <location>
        <begin position="25"/>
        <end position="600"/>
    </location>
</feature>
<dbReference type="STRING" id="1849047.A0A3D8S950"/>
<protein>
    <recommendedName>
        <fullName evidence="3">Carboxylic ester hydrolase</fullName>
        <ecNumber evidence="3">3.1.1.-</ecNumber>
    </recommendedName>
</protein>